<dbReference type="NCBIfam" id="NF004050">
    <property type="entry name" value="PRK05569.1"/>
    <property type="match status" value="1"/>
</dbReference>
<dbReference type="EMBL" id="MCIB01000040">
    <property type="protein sequence ID" value="RKD28761.1"/>
    <property type="molecule type" value="Genomic_DNA"/>
</dbReference>
<dbReference type="PANTHER" id="PTHR43717">
    <property type="entry name" value="ANAEROBIC NITRIC OXIDE REDUCTASE FLAVORUBREDOXIN"/>
    <property type="match status" value="1"/>
</dbReference>
<dbReference type="PANTHER" id="PTHR43717:SF1">
    <property type="entry name" value="ANAEROBIC NITRIC OXIDE REDUCTASE FLAVORUBREDOXIN"/>
    <property type="match status" value="1"/>
</dbReference>
<proteinExistence type="inferred from homology"/>
<dbReference type="GO" id="GO:0016651">
    <property type="term" value="F:oxidoreductase activity, acting on NAD(P)H"/>
    <property type="evidence" value="ECO:0007669"/>
    <property type="project" value="UniProtKB-ARBA"/>
</dbReference>
<dbReference type="InterPro" id="IPR008254">
    <property type="entry name" value="Flavodoxin/NO_synth"/>
</dbReference>
<evidence type="ECO:0000256" key="1">
    <source>
        <dbReference type="ARBA" id="ARBA00001917"/>
    </source>
</evidence>
<evidence type="ECO:0000256" key="3">
    <source>
        <dbReference type="ARBA" id="ARBA00022448"/>
    </source>
</evidence>
<evidence type="ECO:0000256" key="2">
    <source>
        <dbReference type="ARBA" id="ARBA00005267"/>
    </source>
</evidence>
<comment type="function">
    <text evidence="7">Low-potential electron donor to a number of redox enzymes.</text>
</comment>
<dbReference type="RefSeq" id="WP_120170728.1">
    <property type="nucleotide sequence ID" value="NZ_MCIB01000040.1"/>
</dbReference>
<accession>A0A419SU30</accession>
<dbReference type="InterPro" id="IPR029039">
    <property type="entry name" value="Flavoprotein-like_sf"/>
</dbReference>
<dbReference type="OrthoDB" id="9790745at2"/>
<comment type="caution">
    <text evidence="9">The sequence shown here is derived from an EMBL/GenBank/DDBJ whole genome shotgun (WGS) entry which is preliminary data.</text>
</comment>
<gene>
    <name evidence="9" type="ORF">BET03_06895</name>
</gene>
<evidence type="ECO:0000256" key="4">
    <source>
        <dbReference type="ARBA" id="ARBA00022630"/>
    </source>
</evidence>
<comment type="cofactor">
    <cofactor evidence="1 7">
        <name>FMN</name>
        <dbReference type="ChEBI" id="CHEBI:58210"/>
    </cofactor>
</comment>
<comment type="similarity">
    <text evidence="2 7">Belongs to the flavodoxin family.</text>
</comment>
<dbReference type="NCBIfam" id="NF004049">
    <property type="entry name" value="PRK05568.1"/>
    <property type="match status" value="1"/>
</dbReference>
<keyword evidence="6 7" id="KW-0249">Electron transport</keyword>
<dbReference type="InterPro" id="IPR010087">
    <property type="entry name" value="Flav_short"/>
</dbReference>
<dbReference type="Pfam" id="PF00258">
    <property type="entry name" value="Flavodoxin_1"/>
    <property type="match status" value="1"/>
</dbReference>
<name>A0A419SU30_9FIRM</name>
<evidence type="ECO:0000256" key="7">
    <source>
        <dbReference type="RuleBase" id="RU367037"/>
    </source>
</evidence>
<evidence type="ECO:0000256" key="5">
    <source>
        <dbReference type="ARBA" id="ARBA00022643"/>
    </source>
</evidence>
<dbReference type="GO" id="GO:0009055">
    <property type="term" value="F:electron transfer activity"/>
    <property type="evidence" value="ECO:0007669"/>
    <property type="project" value="UniProtKB-UniRule"/>
</dbReference>
<organism evidence="9 10">
    <name type="scientific">Thermohalobacter berrensis</name>
    <dbReference type="NCBI Taxonomy" id="99594"/>
    <lineage>
        <taxon>Bacteria</taxon>
        <taxon>Bacillati</taxon>
        <taxon>Bacillota</taxon>
        <taxon>Tissierellia</taxon>
        <taxon>Tissierellales</taxon>
        <taxon>Thermohalobacteraceae</taxon>
        <taxon>Thermohalobacter</taxon>
    </lineage>
</organism>
<dbReference type="AlphaFoldDB" id="A0A419SU30"/>
<keyword evidence="5 7" id="KW-0288">FMN</keyword>
<evidence type="ECO:0000313" key="9">
    <source>
        <dbReference type="EMBL" id="RKD28761.1"/>
    </source>
</evidence>
<dbReference type="SUPFAM" id="SSF52218">
    <property type="entry name" value="Flavoproteins"/>
    <property type="match status" value="1"/>
</dbReference>
<evidence type="ECO:0000313" key="10">
    <source>
        <dbReference type="Proteomes" id="UP000284177"/>
    </source>
</evidence>
<dbReference type="Gene3D" id="3.40.50.360">
    <property type="match status" value="1"/>
</dbReference>
<evidence type="ECO:0000256" key="6">
    <source>
        <dbReference type="ARBA" id="ARBA00022982"/>
    </source>
</evidence>
<feature type="domain" description="Flavodoxin-like" evidence="8">
    <location>
        <begin position="4"/>
        <end position="141"/>
    </location>
</feature>
<dbReference type="PROSITE" id="PS00201">
    <property type="entry name" value="FLAVODOXIN"/>
    <property type="match status" value="1"/>
</dbReference>
<evidence type="ECO:0000259" key="8">
    <source>
        <dbReference type="PROSITE" id="PS50902"/>
    </source>
</evidence>
<keyword evidence="4 7" id="KW-0285">Flavoprotein</keyword>
<dbReference type="InterPro" id="IPR001226">
    <property type="entry name" value="Flavodoxin_CS"/>
</dbReference>
<dbReference type="PROSITE" id="PS50902">
    <property type="entry name" value="FLAVODOXIN_LIKE"/>
    <property type="match status" value="1"/>
</dbReference>
<keyword evidence="3 7" id="KW-0813">Transport</keyword>
<dbReference type="Proteomes" id="UP000284177">
    <property type="component" value="Unassembled WGS sequence"/>
</dbReference>
<dbReference type="GO" id="GO:0010181">
    <property type="term" value="F:FMN binding"/>
    <property type="evidence" value="ECO:0007669"/>
    <property type="project" value="UniProtKB-UniRule"/>
</dbReference>
<keyword evidence="10" id="KW-1185">Reference proteome</keyword>
<protein>
    <recommendedName>
        <fullName evidence="7">Flavodoxin</fullName>
    </recommendedName>
</protein>
<reference evidence="9 10" key="1">
    <citation type="submission" date="2016-08" db="EMBL/GenBank/DDBJ databases">
        <title>Novel Firmicutes and Novel Genomes.</title>
        <authorList>
            <person name="Poppleton D.I."/>
            <person name="Gribaldo S."/>
        </authorList>
    </citation>
    <scope>NUCLEOTIDE SEQUENCE [LARGE SCALE GENOMIC DNA]</scope>
    <source>
        <strain evidence="9 10">CTT3</strain>
    </source>
</reference>
<sequence>MKKIAVIYWSGTGNTEIMAEAIGDGAKVNGDSVKLIRVEDATKEDVINSDLIAFGCPSMGNEVLEEEFMEPFIESLEDVDFSGKTIALFGSYDWGDGEWMRDWEERMENYGAKLVDEGLIIRLTPEDEDIEKCKELGKKLANS</sequence>
<dbReference type="NCBIfam" id="TIGR01753">
    <property type="entry name" value="flav_short"/>
    <property type="match status" value="1"/>
</dbReference>